<evidence type="ECO:0000256" key="3">
    <source>
        <dbReference type="RuleBase" id="RU004508"/>
    </source>
</evidence>
<dbReference type="GO" id="GO:0030170">
    <property type="term" value="F:pyridoxal phosphate binding"/>
    <property type="evidence" value="ECO:0007669"/>
    <property type="project" value="TreeGrafter"/>
</dbReference>
<comment type="caution">
    <text evidence="4">The sequence shown here is derived from an EMBL/GenBank/DDBJ whole genome shotgun (WGS) entry which is preliminary data.</text>
</comment>
<dbReference type="STRING" id="1423726.FC07_GL001186"/>
<reference evidence="4 5" key="1">
    <citation type="journal article" date="2015" name="Genome Announc.">
        <title>Expanding the biotechnology potential of lactobacilli through comparative genomics of 213 strains and associated genera.</title>
        <authorList>
            <person name="Sun Z."/>
            <person name="Harris H.M."/>
            <person name="McCann A."/>
            <person name="Guo C."/>
            <person name="Argimon S."/>
            <person name="Zhang W."/>
            <person name="Yang X."/>
            <person name="Jeffery I.B."/>
            <person name="Cooney J.C."/>
            <person name="Kagawa T.F."/>
            <person name="Liu W."/>
            <person name="Song Y."/>
            <person name="Salvetti E."/>
            <person name="Wrobel A."/>
            <person name="Rasinkangas P."/>
            <person name="Parkhill J."/>
            <person name="Rea M.C."/>
            <person name="O'Sullivan O."/>
            <person name="Ritari J."/>
            <person name="Douillard F.P."/>
            <person name="Paul Ross R."/>
            <person name="Yang R."/>
            <person name="Briner A.E."/>
            <person name="Felis G.E."/>
            <person name="de Vos W.M."/>
            <person name="Barrangou R."/>
            <person name="Klaenhammer T.R."/>
            <person name="Caufield P.W."/>
            <person name="Cui Y."/>
            <person name="Zhang H."/>
            <person name="O'Toole P.W."/>
        </authorList>
    </citation>
    <scope>NUCLEOTIDE SEQUENCE [LARGE SCALE GENOMIC DNA]</scope>
    <source>
        <strain evidence="4 5">DSM 20003</strain>
    </source>
</reference>
<dbReference type="OrthoDB" id="9810913at2"/>
<protein>
    <submittedName>
        <fullName evidence="4">Aminotransferase</fullName>
    </submittedName>
</protein>
<dbReference type="PATRIC" id="fig|1423726.3.peg.1233"/>
<dbReference type="EMBL" id="AZDA01000116">
    <property type="protein sequence ID" value="KRK33425.1"/>
    <property type="molecule type" value="Genomic_DNA"/>
</dbReference>
<dbReference type="GO" id="GO:0000271">
    <property type="term" value="P:polysaccharide biosynthetic process"/>
    <property type="evidence" value="ECO:0007669"/>
    <property type="project" value="TreeGrafter"/>
</dbReference>
<accession>A0A0R1GN95</accession>
<dbReference type="Gene3D" id="3.40.640.10">
    <property type="entry name" value="Type I PLP-dependent aspartate aminotransferase-like (Major domain)"/>
    <property type="match status" value="1"/>
</dbReference>
<proteinExistence type="inferred from homology"/>
<dbReference type="PANTHER" id="PTHR30244:SF34">
    <property type="entry name" value="DTDP-4-AMINO-4,6-DIDEOXYGALACTOSE TRANSAMINASE"/>
    <property type="match status" value="1"/>
</dbReference>
<keyword evidence="5" id="KW-1185">Reference proteome</keyword>
<dbReference type="InterPro" id="IPR000653">
    <property type="entry name" value="DegT/StrS_aminotransferase"/>
</dbReference>
<name>A0A0R1GN95_9LACO</name>
<keyword evidence="2 3" id="KW-0663">Pyridoxal phosphate</keyword>
<dbReference type="Proteomes" id="UP000051461">
    <property type="component" value="Unassembled WGS sequence"/>
</dbReference>
<dbReference type="InterPro" id="IPR015422">
    <property type="entry name" value="PyrdxlP-dep_Trfase_small"/>
</dbReference>
<evidence type="ECO:0000256" key="1">
    <source>
        <dbReference type="PIRSR" id="PIRSR000390-1"/>
    </source>
</evidence>
<dbReference type="RefSeq" id="WP_057905361.1">
    <property type="nucleotide sequence ID" value="NZ_AZDA01000116.1"/>
</dbReference>
<dbReference type="AlphaFoldDB" id="A0A0R1GN95"/>
<dbReference type="Pfam" id="PF01041">
    <property type="entry name" value="DegT_DnrJ_EryC1"/>
    <property type="match status" value="1"/>
</dbReference>
<dbReference type="PANTHER" id="PTHR30244">
    <property type="entry name" value="TRANSAMINASE"/>
    <property type="match status" value="1"/>
</dbReference>
<dbReference type="Gene3D" id="3.90.1150.10">
    <property type="entry name" value="Aspartate Aminotransferase, domain 1"/>
    <property type="match status" value="1"/>
</dbReference>
<feature type="active site" description="Proton acceptor" evidence="1">
    <location>
        <position position="190"/>
    </location>
</feature>
<dbReference type="CDD" id="cd00616">
    <property type="entry name" value="AHBA_syn"/>
    <property type="match status" value="1"/>
</dbReference>
<dbReference type="InterPro" id="IPR015424">
    <property type="entry name" value="PyrdxlP-dep_Trfase"/>
</dbReference>
<sequence>MQAKILLSTPHLSGFEQHYIDQALTSNWVTTLGPNVTAFEKALAQYDDATSALATSSGTAAIHLALLTLGVRPGDHVFCSSFTFVASANPIRYIGAHATLIDAEPDSWNMSPQALARALAAAEKEGTLPKAIIVVDLFGQTANYHALTALAAAYQVPIIEDAAESLGAVYCGRKAGTLGTLGVHSFNGNKMITTSGGGALITDNPDIREQALFLATQAKEPRAYYHHEVTGYNYRMSNVAAGIGRGQLHVLDQRVERRRTIFNTYATQLQALPGVHFQPELPNSQGSRWLTALTLDHHDPWQIMAALQKVGIETRALWQPLHQQPLFRNVPFYPHAPGQDVSTALFKTGLCLPSGSNLTDVQQQMVINTLRRLLKGDEVR</sequence>
<dbReference type="GO" id="GO:0008483">
    <property type="term" value="F:transaminase activity"/>
    <property type="evidence" value="ECO:0007669"/>
    <property type="project" value="UniProtKB-KW"/>
</dbReference>
<evidence type="ECO:0000313" key="4">
    <source>
        <dbReference type="EMBL" id="KRK33425.1"/>
    </source>
</evidence>
<evidence type="ECO:0000313" key="5">
    <source>
        <dbReference type="Proteomes" id="UP000051461"/>
    </source>
</evidence>
<evidence type="ECO:0000256" key="2">
    <source>
        <dbReference type="PIRSR" id="PIRSR000390-2"/>
    </source>
</evidence>
<keyword evidence="4" id="KW-0032">Aminotransferase</keyword>
<feature type="modified residue" description="N6-(pyridoxal phosphate)lysine" evidence="2">
    <location>
        <position position="190"/>
    </location>
</feature>
<comment type="similarity">
    <text evidence="3">Belongs to the DegT/DnrJ/EryC1 family.</text>
</comment>
<organism evidence="4 5">
    <name type="scientific">Loigolactobacillus bifermentans DSM 20003</name>
    <dbReference type="NCBI Taxonomy" id="1423726"/>
    <lineage>
        <taxon>Bacteria</taxon>
        <taxon>Bacillati</taxon>
        <taxon>Bacillota</taxon>
        <taxon>Bacilli</taxon>
        <taxon>Lactobacillales</taxon>
        <taxon>Lactobacillaceae</taxon>
        <taxon>Loigolactobacillus</taxon>
    </lineage>
</organism>
<dbReference type="SUPFAM" id="SSF53383">
    <property type="entry name" value="PLP-dependent transferases"/>
    <property type="match status" value="1"/>
</dbReference>
<keyword evidence="4" id="KW-0808">Transferase</keyword>
<gene>
    <name evidence="4" type="ORF">FC07_GL001186</name>
</gene>
<dbReference type="PIRSF" id="PIRSF000390">
    <property type="entry name" value="PLP_StrS"/>
    <property type="match status" value="1"/>
</dbReference>
<dbReference type="InterPro" id="IPR015421">
    <property type="entry name" value="PyrdxlP-dep_Trfase_major"/>
</dbReference>